<gene>
    <name evidence="2" type="ORF">HNR14_001304</name>
</gene>
<name>A0A853DP71_9MICO</name>
<sequence length="176" mass="18848">MTPTYDRDDMPEMTERRTDAIRDALMTQLRTDAEQRRQRIRRRFALWGGIGILAIGGVATAATAVVSAQQVTNKDGVYCFASAERGANGQYDMSGATMYDPESGGGRVENALELCRTMWRQGVFNEDHDPLSATGAPGKVPGQLQVCVMDDGTAAVVPGRPGVCQAVGLAPEKPTG</sequence>
<proteinExistence type="predicted"/>
<evidence type="ECO:0000256" key="1">
    <source>
        <dbReference type="SAM" id="Phobius"/>
    </source>
</evidence>
<reference evidence="2 3" key="1">
    <citation type="submission" date="2020-07" db="EMBL/GenBank/DDBJ databases">
        <title>Sequencing the genomes of 1000 actinobacteria strains.</title>
        <authorList>
            <person name="Klenk H.-P."/>
        </authorList>
    </citation>
    <scope>NUCLEOTIDE SEQUENCE [LARGE SCALE GENOMIC DNA]</scope>
    <source>
        <strain evidence="2 3">DSM 15166</strain>
    </source>
</reference>
<evidence type="ECO:0000313" key="3">
    <source>
        <dbReference type="Proteomes" id="UP000521075"/>
    </source>
</evidence>
<feature type="transmembrane region" description="Helical" evidence="1">
    <location>
        <begin position="44"/>
        <end position="66"/>
    </location>
</feature>
<accession>A0A853DP71</accession>
<dbReference type="Proteomes" id="UP000521075">
    <property type="component" value="Unassembled WGS sequence"/>
</dbReference>
<comment type="caution">
    <text evidence="2">The sequence shown here is derived from an EMBL/GenBank/DDBJ whole genome shotgun (WGS) entry which is preliminary data.</text>
</comment>
<keyword evidence="1" id="KW-1133">Transmembrane helix</keyword>
<evidence type="ECO:0000313" key="2">
    <source>
        <dbReference type="EMBL" id="NYK09423.1"/>
    </source>
</evidence>
<keyword evidence="1" id="KW-0812">Transmembrane</keyword>
<keyword evidence="3" id="KW-1185">Reference proteome</keyword>
<keyword evidence="1" id="KW-0472">Membrane</keyword>
<dbReference type="AlphaFoldDB" id="A0A853DP71"/>
<dbReference type="EMBL" id="JACCHJ010000001">
    <property type="protein sequence ID" value="NYK09423.1"/>
    <property type="molecule type" value="Genomic_DNA"/>
</dbReference>
<protein>
    <submittedName>
        <fullName evidence="2">Uncharacterized protein</fullName>
    </submittedName>
</protein>
<dbReference type="RefSeq" id="WP_218874986.1">
    <property type="nucleotide sequence ID" value="NZ_JACCHJ010000001.1"/>
</dbReference>
<organism evidence="2 3">
    <name type="scientific">Leifsonia naganoensis</name>
    <dbReference type="NCBI Taxonomy" id="150025"/>
    <lineage>
        <taxon>Bacteria</taxon>
        <taxon>Bacillati</taxon>
        <taxon>Actinomycetota</taxon>
        <taxon>Actinomycetes</taxon>
        <taxon>Micrococcales</taxon>
        <taxon>Microbacteriaceae</taxon>
        <taxon>Leifsonia</taxon>
    </lineage>
</organism>